<dbReference type="SMART" id="SM00320">
    <property type="entry name" value="WD40"/>
    <property type="match status" value="10"/>
</dbReference>
<dbReference type="Gene3D" id="3.40.50.300">
    <property type="entry name" value="P-loop containing nucleotide triphosphate hydrolases"/>
    <property type="match status" value="1"/>
</dbReference>
<feature type="repeat" description="WD" evidence="3">
    <location>
        <begin position="918"/>
        <end position="954"/>
    </location>
</feature>
<keyword evidence="7" id="KW-1185">Reference proteome</keyword>
<feature type="repeat" description="WD" evidence="3">
    <location>
        <begin position="1087"/>
        <end position="1123"/>
    </location>
</feature>
<evidence type="ECO:0000259" key="5">
    <source>
        <dbReference type="Pfam" id="PF24883"/>
    </source>
</evidence>
<dbReference type="InterPro" id="IPR056884">
    <property type="entry name" value="NPHP3-like_N"/>
</dbReference>
<dbReference type="Proteomes" id="UP000267821">
    <property type="component" value="Unassembled WGS sequence"/>
</dbReference>
<dbReference type="SUPFAM" id="SSF50978">
    <property type="entry name" value="WD40 repeat-like"/>
    <property type="match status" value="2"/>
</dbReference>
<evidence type="ECO:0000256" key="1">
    <source>
        <dbReference type="ARBA" id="ARBA00022574"/>
    </source>
</evidence>
<feature type="repeat" description="WD" evidence="3">
    <location>
        <begin position="874"/>
        <end position="906"/>
    </location>
</feature>
<keyword evidence="2" id="KW-0677">Repeat</keyword>
<dbReference type="AlphaFoldDB" id="A0A3N4M1L2"/>
<reference evidence="6 7" key="1">
    <citation type="journal article" date="2018" name="Nat. Ecol. Evol.">
        <title>Pezizomycetes genomes reveal the molecular basis of ectomycorrhizal truffle lifestyle.</title>
        <authorList>
            <person name="Murat C."/>
            <person name="Payen T."/>
            <person name="Noel B."/>
            <person name="Kuo A."/>
            <person name="Morin E."/>
            <person name="Chen J."/>
            <person name="Kohler A."/>
            <person name="Krizsan K."/>
            <person name="Balestrini R."/>
            <person name="Da Silva C."/>
            <person name="Montanini B."/>
            <person name="Hainaut M."/>
            <person name="Levati E."/>
            <person name="Barry K.W."/>
            <person name="Belfiori B."/>
            <person name="Cichocki N."/>
            <person name="Clum A."/>
            <person name="Dockter R.B."/>
            <person name="Fauchery L."/>
            <person name="Guy J."/>
            <person name="Iotti M."/>
            <person name="Le Tacon F."/>
            <person name="Lindquist E.A."/>
            <person name="Lipzen A."/>
            <person name="Malagnac F."/>
            <person name="Mello A."/>
            <person name="Molinier V."/>
            <person name="Miyauchi S."/>
            <person name="Poulain J."/>
            <person name="Riccioni C."/>
            <person name="Rubini A."/>
            <person name="Sitrit Y."/>
            <person name="Splivallo R."/>
            <person name="Traeger S."/>
            <person name="Wang M."/>
            <person name="Zifcakova L."/>
            <person name="Wipf D."/>
            <person name="Zambonelli A."/>
            <person name="Paolocci F."/>
            <person name="Nowrousian M."/>
            <person name="Ottonello S."/>
            <person name="Baldrian P."/>
            <person name="Spatafora J.W."/>
            <person name="Henrissat B."/>
            <person name="Nagy L.G."/>
            <person name="Aury J.M."/>
            <person name="Wincker P."/>
            <person name="Grigoriev I.V."/>
            <person name="Bonfante P."/>
            <person name="Martin F.M."/>
        </authorList>
    </citation>
    <scope>NUCLEOTIDE SEQUENCE [LARGE SCALE GENOMIC DNA]</scope>
    <source>
        <strain evidence="6 7">ATCC MYA-4762</strain>
    </source>
</reference>
<feature type="repeat" description="WD" evidence="3">
    <location>
        <begin position="1002"/>
        <end position="1029"/>
    </location>
</feature>
<evidence type="ECO:0000313" key="6">
    <source>
        <dbReference type="EMBL" id="RPB29053.1"/>
    </source>
</evidence>
<organism evidence="6 7">
    <name type="scientific">Terfezia boudieri ATCC MYA-4762</name>
    <dbReference type="NCBI Taxonomy" id="1051890"/>
    <lineage>
        <taxon>Eukaryota</taxon>
        <taxon>Fungi</taxon>
        <taxon>Dikarya</taxon>
        <taxon>Ascomycota</taxon>
        <taxon>Pezizomycotina</taxon>
        <taxon>Pezizomycetes</taxon>
        <taxon>Pezizales</taxon>
        <taxon>Pezizaceae</taxon>
        <taxon>Terfezia</taxon>
    </lineage>
</organism>
<dbReference type="STRING" id="1051890.A0A3N4M1L2"/>
<dbReference type="InterPro" id="IPR020472">
    <property type="entry name" value="WD40_PAC1"/>
</dbReference>
<dbReference type="PROSITE" id="PS50294">
    <property type="entry name" value="WD_REPEATS_REGION"/>
    <property type="match status" value="10"/>
</dbReference>
<dbReference type="PRINTS" id="PR00320">
    <property type="entry name" value="GPROTEINBRPT"/>
</dbReference>
<dbReference type="Pfam" id="PF00400">
    <property type="entry name" value="WD40"/>
    <property type="match status" value="10"/>
</dbReference>
<evidence type="ECO:0000256" key="2">
    <source>
        <dbReference type="ARBA" id="ARBA00022737"/>
    </source>
</evidence>
<dbReference type="InterPro" id="IPR036322">
    <property type="entry name" value="WD40_repeat_dom_sf"/>
</dbReference>
<feature type="repeat" description="WD" evidence="3">
    <location>
        <begin position="1179"/>
        <end position="1206"/>
    </location>
</feature>
<evidence type="ECO:0000256" key="4">
    <source>
        <dbReference type="SAM" id="Coils"/>
    </source>
</evidence>
<dbReference type="InterPro" id="IPR001680">
    <property type="entry name" value="WD40_rpt"/>
</dbReference>
<dbReference type="InterPro" id="IPR015943">
    <property type="entry name" value="WD40/YVTN_repeat-like_dom_sf"/>
</dbReference>
<name>A0A3N4M1L2_9PEZI</name>
<feature type="repeat" description="WD" evidence="3">
    <location>
        <begin position="960"/>
        <end position="996"/>
    </location>
</feature>
<dbReference type="InterPro" id="IPR019775">
    <property type="entry name" value="WD40_repeat_CS"/>
</dbReference>
<evidence type="ECO:0000313" key="7">
    <source>
        <dbReference type="Proteomes" id="UP000267821"/>
    </source>
</evidence>
<feature type="domain" description="Nephrocystin 3-like N-terminal" evidence="5">
    <location>
        <begin position="222"/>
        <end position="380"/>
    </location>
</feature>
<dbReference type="InParanoid" id="A0A3N4M1L2"/>
<proteinExistence type="predicted"/>
<dbReference type="SUPFAM" id="SSF52540">
    <property type="entry name" value="P-loop containing nucleoside triphosphate hydrolases"/>
    <property type="match status" value="1"/>
</dbReference>
<feature type="non-terminal residue" evidence="6">
    <location>
        <position position="1206"/>
    </location>
</feature>
<protein>
    <submittedName>
        <fullName evidence="6">WD40 repeat-like protein</fullName>
    </submittedName>
</protein>
<accession>A0A3N4M1L2</accession>
<feature type="repeat" description="WD" evidence="3">
    <location>
        <begin position="790"/>
        <end position="826"/>
    </location>
</feature>
<gene>
    <name evidence="6" type="ORF">L211DRAFT_800967</name>
</gene>
<dbReference type="PANTHER" id="PTHR19879:SF9">
    <property type="entry name" value="TRANSCRIPTION INITIATION FACTOR TFIID SUBUNIT 5"/>
    <property type="match status" value="1"/>
</dbReference>
<keyword evidence="1 3" id="KW-0853">WD repeat</keyword>
<dbReference type="EMBL" id="ML121528">
    <property type="protein sequence ID" value="RPB29053.1"/>
    <property type="molecule type" value="Genomic_DNA"/>
</dbReference>
<dbReference type="PROSITE" id="PS50082">
    <property type="entry name" value="WD_REPEATS_2"/>
    <property type="match status" value="10"/>
</dbReference>
<feature type="repeat" description="WD" evidence="3">
    <location>
        <begin position="832"/>
        <end position="868"/>
    </location>
</feature>
<dbReference type="Pfam" id="PF24883">
    <property type="entry name" value="NPHP3_N"/>
    <property type="match status" value="1"/>
</dbReference>
<dbReference type="CDD" id="cd00200">
    <property type="entry name" value="WD40"/>
    <property type="match status" value="2"/>
</dbReference>
<evidence type="ECO:0000256" key="3">
    <source>
        <dbReference type="PROSITE-ProRule" id="PRU00221"/>
    </source>
</evidence>
<dbReference type="OrthoDB" id="674604at2759"/>
<feature type="repeat" description="WD" evidence="3">
    <location>
        <begin position="1129"/>
        <end position="1170"/>
    </location>
</feature>
<dbReference type="InterPro" id="IPR027417">
    <property type="entry name" value="P-loop_NTPase"/>
</dbReference>
<sequence length="1206" mass="132305">MSGLEVIGVAASILGIIDFTTKVMSAVADYSSAVKNHEGSIKELQTTLESMNSTLRHIQELIDEADDKSDQSLKRILQGSGADLGEIGGCRETFLELESLLEKYTGKPGKLGRYKAKVRRWSKPITDADIGRFTLKLGAHCEKLSLNIGVDTNRKVRQLHSQLAIRVAIGEDSNRKVTEIHAQLAGATNPLKLPYAEGAAYNHRLWEHEDRCLPDTRVQLRQQIVEWYEDPSSPCIFWLNGMAGTGKSTISRTVARELADKGRLAASFFFSRGRGDISHAGKFFTTIAIQLAERLPGLKPLISKTIDNHFDIHQRTLREQWQLLIYDPLKKAPAQSVQFVVVIDALDECESKEDMQLILQLLAQARNLAAIRLRVFVTSRPETPIMLGFHKMLRETHQDLVLHDIPPPTVNHDISVFFQQKLSEVKSEHGLSTPWPGETTIQLLVERAAGLFIYAATTYRFIQDDMYSPEEQLSVILSGGDTSAQSPTMYLDDMYTNLLQHSVIASRNPREHEVLLERFRQIVGSIVIISDVMTTKDLANLLCLPSAKVKTVLAPLRSVLNVPEVESQPVRIFHPSFRDFLLDRQRCSDHRFWVDAKERNIDLFRCCLEFMSKRLQQDICGIREPGILITEIPKDIIQSAVTADIRYACRYWVYHFHQGNATGEDNRKILQFLRQHLLHWLEVLSLVGEVSEGVLMIADLERMLKEKSNDSLEQEKPNASEDLLALVYDVRRFILSSRFIIEKAPLQLYSAALLFSPEKSLVRKQYYDGIPFIQRDPVVVQKWSPLILTLEGHSYYVNVVVFSPDGKLVASASFDRTVRLWDTATGGSCGVLEGHSGAVKAVVFSPDGKLIASASDDKTVRLWDTATGGSCGVLEGHSGAVKAVVFSPDGKLIASASDDKTVRLWDTATATGGSCQVLDGHSRAVKAVVFSPDGKLIATTSFDKIVRLWDTATGGPCSVLEGYSGDVISVAFSPDGKLIASASGDKTVRLWDTETGGSCGILEGHSGAVISVVFSPNGKLIASASTDATTVRLWDTATGELCGVLEGHSGAVISVAFSPAGKLVATASWDETVRLWDTATEGSCGVLEGHSKGVISVVFSPDGKLVATASVDKTVRLWDTATGGSCGVLEGHPGGAISVVFSPDGKLVATVSWDKTVRLWDTATGEICEVLEGHYDFISVVFSPDGKLVASASWGTTVRLWDTATG</sequence>
<dbReference type="Gene3D" id="2.130.10.10">
    <property type="entry name" value="YVTN repeat-like/Quinoprotein amine dehydrogenase"/>
    <property type="match status" value="5"/>
</dbReference>
<dbReference type="PROSITE" id="PS00678">
    <property type="entry name" value="WD_REPEATS_1"/>
    <property type="match status" value="6"/>
</dbReference>
<keyword evidence="4" id="KW-0175">Coiled coil</keyword>
<feature type="repeat" description="WD" evidence="3">
    <location>
        <begin position="1045"/>
        <end position="1077"/>
    </location>
</feature>
<feature type="coiled-coil region" evidence="4">
    <location>
        <begin position="34"/>
        <end position="68"/>
    </location>
</feature>
<dbReference type="PANTHER" id="PTHR19879">
    <property type="entry name" value="TRANSCRIPTION INITIATION FACTOR TFIID"/>
    <property type="match status" value="1"/>
</dbReference>